<organism evidence="1 2">
    <name type="scientific">SAR86 cluster bacterium</name>
    <dbReference type="NCBI Taxonomy" id="2030880"/>
    <lineage>
        <taxon>Bacteria</taxon>
        <taxon>Pseudomonadati</taxon>
        <taxon>Pseudomonadota</taxon>
        <taxon>Gammaproteobacteria</taxon>
        <taxon>SAR86 cluster</taxon>
    </lineage>
</organism>
<dbReference type="SUPFAM" id="SSF103025">
    <property type="entry name" value="Folate-binding domain"/>
    <property type="match status" value="1"/>
</dbReference>
<dbReference type="Gene3D" id="3.30.70.1400">
    <property type="entry name" value="Aminomethyltransferase beta-barrel domains"/>
    <property type="match status" value="1"/>
</dbReference>
<dbReference type="NCBIfam" id="TIGR03317">
    <property type="entry name" value="ygfZ_signature"/>
    <property type="match status" value="1"/>
</dbReference>
<gene>
    <name evidence="1" type="ORF">COA71_12130</name>
</gene>
<protein>
    <submittedName>
        <fullName evidence="1">Uncharacterized protein</fullName>
    </submittedName>
</protein>
<dbReference type="PANTHER" id="PTHR22602:SF0">
    <property type="entry name" value="TRANSFERASE CAF17, MITOCHONDRIAL-RELATED"/>
    <property type="match status" value="1"/>
</dbReference>
<reference evidence="2" key="1">
    <citation type="submission" date="2017-08" db="EMBL/GenBank/DDBJ databases">
        <title>A dynamic microbial community with high functional redundancy inhabits the cold, oxic subseafloor aquifer.</title>
        <authorList>
            <person name="Tully B.J."/>
            <person name="Wheat C.G."/>
            <person name="Glazer B.T."/>
            <person name="Huber J.A."/>
        </authorList>
    </citation>
    <scope>NUCLEOTIDE SEQUENCE [LARGE SCALE GENOMIC DNA]</scope>
</reference>
<dbReference type="Gene3D" id="3.30.70.1630">
    <property type="match status" value="1"/>
</dbReference>
<dbReference type="Gene3D" id="2.40.30.160">
    <property type="match status" value="1"/>
</dbReference>
<dbReference type="PIRSF" id="PIRSF006487">
    <property type="entry name" value="GcvT"/>
    <property type="match status" value="1"/>
</dbReference>
<proteinExistence type="predicted"/>
<dbReference type="PANTHER" id="PTHR22602">
    <property type="entry name" value="TRANSFERASE CAF17, MITOCHONDRIAL-RELATED"/>
    <property type="match status" value="1"/>
</dbReference>
<dbReference type="InterPro" id="IPR045179">
    <property type="entry name" value="YgfZ/GcvT"/>
</dbReference>
<evidence type="ECO:0000313" key="1">
    <source>
        <dbReference type="EMBL" id="PCJ39920.1"/>
    </source>
</evidence>
<dbReference type="Proteomes" id="UP000228987">
    <property type="component" value="Unassembled WGS sequence"/>
</dbReference>
<accession>A0A2A5C8Z9</accession>
<dbReference type="EMBL" id="NVWI01000011">
    <property type="protein sequence ID" value="PCJ39920.1"/>
    <property type="molecule type" value="Genomic_DNA"/>
</dbReference>
<sequence>MDNYYVTLNHRELLVVSGEDSERFLQGQLSCDLSKLSEQDSCPGCLCDNKGRVVASFTLWKLANVFYLEMETGVAAFAEQHLKKYSVFYKSEISIKNEAFNRRGLIGSAAENYLTSLFPVIPTIVNQVEASNESSTRYLRLIDPANQRYELWQSNKSNNDLNLPEGKLEDWKLLDQMQGLYRLHAEDSSLYTPQELNYDQLGHISFTKGCYTGQEIVARMHYRGKAKKRLYLLQINADSMPERHMLISTTDNKRVGEIIDVAAVANNQFQVLVIANESINQTLNVEKLKNPTIKLISF</sequence>
<dbReference type="InterPro" id="IPR017703">
    <property type="entry name" value="YgfZ/GCV_T_CS"/>
</dbReference>
<dbReference type="GO" id="GO:0016226">
    <property type="term" value="P:iron-sulfur cluster assembly"/>
    <property type="evidence" value="ECO:0007669"/>
    <property type="project" value="TreeGrafter"/>
</dbReference>
<comment type="caution">
    <text evidence="1">The sequence shown here is derived from an EMBL/GenBank/DDBJ whole genome shotgun (WGS) entry which is preliminary data.</text>
</comment>
<evidence type="ECO:0000313" key="2">
    <source>
        <dbReference type="Proteomes" id="UP000228987"/>
    </source>
</evidence>
<name>A0A2A5C8Z9_9GAMM</name>
<dbReference type="AlphaFoldDB" id="A0A2A5C8Z9"/>